<dbReference type="PROSITE" id="PS51217">
    <property type="entry name" value="UVRD_HELICASE_CTER"/>
    <property type="match status" value="1"/>
</dbReference>
<comment type="catalytic activity">
    <reaction evidence="8">
        <text>Couples ATP hydrolysis with the unwinding of duplex DNA by translocating in the 3'-5' direction.</text>
        <dbReference type="EC" id="5.6.2.4"/>
    </reaction>
</comment>
<keyword evidence="15" id="KW-1185">Reference proteome</keyword>
<evidence type="ECO:0000256" key="9">
    <source>
        <dbReference type="ARBA" id="ARBA00034808"/>
    </source>
</evidence>
<keyword evidence="5 11" id="KW-0067">ATP-binding</keyword>
<dbReference type="PROSITE" id="PS51198">
    <property type="entry name" value="UVRD_HELICASE_ATP_BIND"/>
    <property type="match status" value="1"/>
</dbReference>
<evidence type="ECO:0000256" key="2">
    <source>
        <dbReference type="ARBA" id="ARBA00022741"/>
    </source>
</evidence>
<dbReference type="AlphaFoldDB" id="A0A1M6L001"/>
<dbReference type="GO" id="GO:0005524">
    <property type="term" value="F:ATP binding"/>
    <property type="evidence" value="ECO:0007669"/>
    <property type="project" value="UniProtKB-UniRule"/>
</dbReference>
<dbReference type="InterPro" id="IPR027417">
    <property type="entry name" value="P-loop_NTPase"/>
</dbReference>
<dbReference type="Gene3D" id="1.10.486.10">
    <property type="entry name" value="PCRA, domain 4"/>
    <property type="match status" value="1"/>
</dbReference>
<evidence type="ECO:0000259" key="13">
    <source>
        <dbReference type="PROSITE" id="PS51217"/>
    </source>
</evidence>
<evidence type="ECO:0000313" key="15">
    <source>
        <dbReference type="Proteomes" id="UP000184016"/>
    </source>
</evidence>
<evidence type="ECO:0000256" key="8">
    <source>
        <dbReference type="ARBA" id="ARBA00034617"/>
    </source>
</evidence>
<dbReference type="GO" id="GO:0005829">
    <property type="term" value="C:cytosol"/>
    <property type="evidence" value="ECO:0007669"/>
    <property type="project" value="TreeGrafter"/>
</dbReference>
<feature type="domain" description="UvrD-like helicase C-terminal" evidence="13">
    <location>
        <begin position="298"/>
        <end position="571"/>
    </location>
</feature>
<keyword evidence="4 11" id="KW-0347">Helicase</keyword>
<dbReference type="InterPro" id="IPR014017">
    <property type="entry name" value="DNA_helicase_UvrD-like_C"/>
</dbReference>
<dbReference type="GO" id="GO:0033202">
    <property type="term" value="C:DNA helicase complex"/>
    <property type="evidence" value="ECO:0007669"/>
    <property type="project" value="TreeGrafter"/>
</dbReference>
<dbReference type="GO" id="GO:0043138">
    <property type="term" value="F:3'-5' DNA helicase activity"/>
    <property type="evidence" value="ECO:0007669"/>
    <property type="project" value="UniProtKB-EC"/>
</dbReference>
<name>A0A1M6L001_9BACL</name>
<dbReference type="InterPro" id="IPR013986">
    <property type="entry name" value="DExx_box_DNA_helicase_dom_sf"/>
</dbReference>
<dbReference type="CDD" id="cd18807">
    <property type="entry name" value="SF1_C_UvrD"/>
    <property type="match status" value="1"/>
</dbReference>
<organism evidence="14 15">
    <name type="scientific">Alicyclobacillus tolerans</name>
    <dbReference type="NCBI Taxonomy" id="90970"/>
    <lineage>
        <taxon>Bacteria</taxon>
        <taxon>Bacillati</taxon>
        <taxon>Bacillota</taxon>
        <taxon>Bacilli</taxon>
        <taxon>Bacillales</taxon>
        <taxon>Alicyclobacillaceae</taxon>
        <taxon>Alicyclobacillus</taxon>
    </lineage>
</organism>
<evidence type="ECO:0000256" key="6">
    <source>
        <dbReference type="ARBA" id="ARBA00023125"/>
    </source>
</evidence>
<feature type="domain" description="UvrD-like helicase ATP-binding" evidence="12">
    <location>
        <begin position="16"/>
        <end position="297"/>
    </location>
</feature>
<dbReference type="CDD" id="cd17932">
    <property type="entry name" value="DEXQc_UvrD"/>
    <property type="match status" value="1"/>
</dbReference>
<dbReference type="Gene3D" id="3.40.50.300">
    <property type="entry name" value="P-loop containing nucleotide triphosphate hydrolases"/>
    <property type="match status" value="2"/>
</dbReference>
<keyword evidence="6" id="KW-0238">DNA-binding</keyword>
<dbReference type="GO" id="GO:0000725">
    <property type="term" value="P:recombinational repair"/>
    <property type="evidence" value="ECO:0007669"/>
    <property type="project" value="TreeGrafter"/>
</dbReference>
<evidence type="ECO:0000256" key="5">
    <source>
        <dbReference type="ARBA" id="ARBA00022840"/>
    </source>
</evidence>
<dbReference type="PANTHER" id="PTHR11070:SF2">
    <property type="entry name" value="ATP-DEPENDENT DNA HELICASE SRS2"/>
    <property type="match status" value="1"/>
</dbReference>
<feature type="binding site" evidence="11">
    <location>
        <begin position="37"/>
        <end position="44"/>
    </location>
    <ligand>
        <name>ATP</name>
        <dbReference type="ChEBI" id="CHEBI:30616"/>
    </ligand>
</feature>
<dbReference type="EMBL" id="FRAF01000002">
    <property type="protein sequence ID" value="SHJ64464.1"/>
    <property type="molecule type" value="Genomic_DNA"/>
</dbReference>
<protein>
    <recommendedName>
        <fullName evidence="9">DNA 3'-5' helicase</fullName>
        <ecNumber evidence="9">5.6.2.4</ecNumber>
    </recommendedName>
</protein>
<dbReference type="EC" id="5.6.2.4" evidence="9"/>
<dbReference type="GO" id="GO:0016887">
    <property type="term" value="F:ATP hydrolysis activity"/>
    <property type="evidence" value="ECO:0007669"/>
    <property type="project" value="RHEA"/>
</dbReference>
<evidence type="ECO:0000259" key="12">
    <source>
        <dbReference type="PROSITE" id="PS51198"/>
    </source>
</evidence>
<dbReference type="Pfam" id="PF13361">
    <property type="entry name" value="UvrD_C"/>
    <property type="match status" value="1"/>
</dbReference>
<keyword evidence="2 11" id="KW-0547">Nucleotide-binding</keyword>
<proteinExistence type="inferred from homology"/>
<comment type="catalytic activity">
    <reaction evidence="10">
        <text>ATP + H2O = ADP + phosphate + H(+)</text>
        <dbReference type="Rhea" id="RHEA:13065"/>
        <dbReference type="ChEBI" id="CHEBI:15377"/>
        <dbReference type="ChEBI" id="CHEBI:15378"/>
        <dbReference type="ChEBI" id="CHEBI:30616"/>
        <dbReference type="ChEBI" id="CHEBI:43474"/>
        <dbReference type="ChEBI" id="CHEBI:456216"/>
        <dbReference type="EC" id="5.6.2.4"/>
    </reaction>
</comment>
<dbReference type="PANTHER" id="PTHR11070">
    <property type="entry name" value="UVRD / RECB / PCRA DNA HELICASE FAMILY MEMBER"/>
    <property type="match status" value="1"/>
</dbReference>
<keyword evidence="7" id="KW-0413">Isomerase</keyword>
<evidence type="ECO:0000313" key="14">
    <source>
        <dbReference type="EMBL" id="SHJ64464.1"/>
    </source>
</evidence>
<reference evidence="15" key="1">
    <citation type="submission" date="2016-11" db="EMBL/GenBank/DDBJ databases">
        <authorList>
            <person name="Varghese N."/>
            <person name="Submissions S."/>
        </authorList>
    </citation>
    <scope>NUCLEOTIDE SEQUENCE [LARGE SCALE GENOMIC DNA]</scope>
    <source>
        <strain evidence="15">USBA-503</strain>
    </source>
</reference>
<comment type="similarity">
    <text evidence="1">Belongs to the helicase family. UvrD subfamily.</text>
</comment>
<evidence type="ECO:0000256" key="3">
    <source>
        <dbReference type="ARBA" id="ARBA00022801"/>
    </source>
</evidence>
<dbReference type="InterPro" id="IPR000212">
    <property type="entry name" value="DNA_helicase_UvrD/REP"/>
</dbReference>
<evidence type="ECO:0000256" key="11">
    <source>
        <dbReference type="PROSITE-ProRule" id="PRU00560"/>
    </source>
</evidence>
<dbReference type="SUPFAM" id="SSF52540">
    <property type="entry name" value="P-loop containing nucleoside triphosphate hydrolases"/>
    <property type="match status" value="1"/>
</dbReference>
<dbReference type="OrthoDB" id="9810135at2"/>
<evidence type="ECO:0000256" key="10">
    <source>
        <dbReference type="ARBA" id="ARBA00048988"/>
    </source>
</evidence>
<accession>A0A1M6L001</accession>
<keyword evidence="3 11" id="KW-0378">Hydrolase</keyword>
<dbReference type="RefSeq" id="WP_072872822.1">
    <property type="nucleotide sequence ID" value="NZ_FRAF01000002.1"/>
</dbReference>
<dbReference type="Proteomes" id="UP000184016">
    <property type="component" value="Unassembled WGS sequence"/>
</dbReference>
<dbReference type="Pfam" id="PF00580">
    <property type="entry name" value="UvrD-helicase"/>
    <property type="match status" value="1"/>
</dbReference>
<evidence type="ECO:0000256" key="1">
    <source>
        <dbReference type="ARBA" id="ARBA00009922"/>
    </source>
</evidence>
<gene>
    <name evidence="14" type="ORF">SAMN05443507_10260</name>
</gene>
<dbReference type="GO" id="GO:0003677">
    <property type="term" value="F:DNA binding"/>
    <property type="evidence" value="ECO:0007669"/>
    <property type="project" value="UniProtKB-KW"/>
</dbReference>
<dbReference type="FunFam" id="1.10.486.10:FF:000003">
    <property type="entry name" value="ATP-dependent DNA helicase"/>
    <property type="match status" value="1"/>
</dbReference>
<dbReference type="InterPro" id="IPR014016">
    <property type="entry name" value="UvrD-like_ATP-bd"/>
</dbReference>
<evidence type="ECO:0000256" key="4">
    <source>
        <dbReference type="ARBA" id="ARBA00022806"/>
    </source>
</evidence>
<evidence type="ECO:0000256" key="7">
    <source>
        <dbReference type="ARBA" id="ARBA00023235"/>
    </source>
</evidence>
<dbReference type="STRING" id="1830138.SAMN05443507_10260"/>
<dbReference type="Gene3D" id="1.10.10.160">
    <property type="match status" value="1"/>
</dbReference>
<sequence length="718" mass="81370">MKDKTSIPVRVEELLGGLNDEQRTAVQTTEGPVLVVAGAGSGKTSVLTRRIAYLLAQHLANPHQILAITFTNKAAREMQTRVQKLVGDAARDLWMGTFHSICVKILRRHADRLGYDLNFTILDSDDQRALIAQSLLDAHYDPKKFDPAAVHFVISRWKNELVTEAQLSKSRSAKNLTEAVASQIYPVYQDRLFAASSMDFDDLIGLTVKLFRDHSDVLQYYQEKFRYLHIDEYQDTNRAQYLLVRMLADQYRNLCAVGDSDQAIYAWRGADIENMLRFEKDFPEAKVILLERNYRSTETILHAANALIAQNKRRKEKNLRAVREGGWPIRVAELTDSEAEARYVADTIQAHLQSGGRPGDCAVLYRANAQSRAIEEALMSQAIPYTIVGGLTFYDRREIKDVFAYLRVLVNPKDEISLLRIANVPRRGLGDGTLGKLLDYAHAENKTLYEALASGREAGLTEKAALAAEQFYQTLEELRLWMEGMSVTEFLAEVLHGTGYRKMYAESNKTEDQQRLENIDELLTVSQSFDRRRGGSVAEFLAEVSLLSDVDKDKGKERDSVRLMTLHASKGLEFPVVFLVGMEETLFPHARSLDDEQGIEEERNLCYVGLTRAKDKLYLTYCSERTLFGQTSMREPSRFLAELPAQLVERERLTNDVIYSYSAGDKVIHPQFGEGIVLEIGKDVKTGEEQLTVMCHPRIGMKTFPKRYAKPAVERKKA</sequence>